<name>A0A6A4H1T7_9AGAR</name>
<accession>A0A6A4H1T7</accession>
<organism evidence="1 2">
    <name type="scientific">Gymnopus androsaceus JB14</name>
    <dbReference type="NCBI Taxonomy" id="1447944"/>
    <lineage>
        <taxon>Eukaryota</taxon>
        <taxon>Fungi</taxon>
        <taxon>Dikarya</taxon>
        <taxon>Basidiomycota</taxon>
        <taxon>Agaricomycotina</taxon>
        <taxon>Agaricomycetes</taxon>
        <taxon>Agaricomycetidae</taxon>
        <taxon>Agaricales</taxon>
        <taxon>Marasmiineae</taxon>
        <taxon>Omphalotaceae</taxon>
        <taxon>Gymnopus</taxon>
    </lineage>
</organism>
<dbReference type="OrthoDB" id="3253623at2759"/>
<evidence type="ECO:0000313" key="2">
    <source>
        <dbReference type="Proteomes" id="UP000799118"/>
    </source>
</evidence>
<proteinExistence type="predicted"/>
<gene>
    <name evidence="1" type="ORF">BT96DRAFT_945213</name>
</gene>
<dbReference type="Proteomes" id="UP000799118">
    <property type="component" value="Unassembled WGS sequence"/>
</dbReference>
<dbReference type="EMBL" id="ML769617">
    <property type="protein sequence ID" value="KAE9391630.1"/>
    <property type="molecule type" value="Genomic_DNA"/>
</dbReference>
<evidence type="ECO:0000313" key="1">
    <source>
        <dbReference type="EMBL" id="KAE9391630.1"/>
    </source>
</evidence>
<reference evidence="1" key="1">
    <citation type="journal article" date="2019" name="Environ. Microbiol.">
        <title>Fungal ecological strategies reflected in gene transcription - a case study of two litter decomposers.</title>
        <authorList>
            <person name="Barbi F."/>
            <person name="Kohler A."/>
            <person name="Barry K."/>
            <person name="Baskaran P."/>
            <person name="Daum C."/>
            <person name="Fauchery L."/>
            <person name="Ihrmark K."/>
            <person name="Kuo A."/>
            <person name="LaButti K."/>
            <person name="Lipzen A."/>
            <person name="Morin E."/>
            <person name="Grigoriev I.V."/>
            <person name="Henrissat B."/>
            <person name="Lindahl B."/>
            <person name="Martin F."/>
        </authorList>
    </citation>
    <scope>NUCLEOTIDE SEQUENCE</scope>
    <source>
        <strain evidence="1">JB14</strain>
    </source>
</reference>
<dbReference type="AlphaFoldDB" id="A0A6A4H1T7"/>
<protein>
    <submittedName>
        <fullName evidence="1">Uncharacterized protein</fullName>
    </submittedName>
</protein>
<sequence length="456" mass="51140">MYFAILLQPLVHGTLVRGKELLTCQQDDTLQPSSKLYLVSSLLDYLVHCLADGMYLQQSVNATNEALHAIHSSKEQIGIQNVFEASFIKDFKGPDGKLFMEREDKFVQAWQPGLRVTRTAASESGAMVEAEILHSVNNLPTAHKVAGFAGTGSAHICSICQLTGKAGLFNTNHAQWMHRDSGKLHYWATTYRDSQTLDEQKDIFNKYSVHWSSLWLLEYWDPMRMLVIESMHCIMDSIQPHYYPDHIEVDPKHIPDISKIQDTLCYAIEGDKSLSLDGMWICLDRQVSSALQFVVWSLDLSPTLDNISPIILSLYVECAKCKSKQKNHDNIQFPPRLAQPHNSSEFVVKTGAPETLLYILKVIKETVTPSWLNSVPKDFGNTKAGTLKANEWQMLSTVNLPIVLIILWGNADSSAPPEDNSDAGFLLKALDHTMALFQATTLACQHSMTVSHAFAY</sequence>
<keyword evidence="2" id="KW-1185">Reference proteome</keyword>